<reference evidence="1 2" key="1">
    <citation type="submission" date="2020-07" db="EMBL/GenBank/DDBJ databases">
        <title>Sequencing the genomes of 1000 actinobacteria strains.</title>
        <authorList>
            <person name="Klenk H.-P."/>
        </authorList>
    </citation>
    <scope>NUCLEOTIDE SEQUENCE [LARGE SCALE GENOMIC DNA]</scope>
    <source>
        <strain evidence="1 2">DSM 102047</strain>
    </source>
</reference>
<sequence>MSRLDLLPDRDRLRALQLVDTAEGYARTKSLLAGAAELREMGRKREDLLAEVTAYFLIRAHGNLTGNARAALCVAMCVEAGVDTFTVDRLMARESSHAA</sequence>
<name>A0A7Y9LR06_9MICC</name>
<dbReference type="Proteomes" id="UP000521748">
    <property type="component" value="Unassembled WGS sequence"/>
</dbReference>
<organism evidence="1 2">
    <name type="scientific">Psychromicrobium silvestre</name>
    <dbReference type="NCBI Taxonomy" id="1645614"/>
    <lineage>
        <taxon>Bacteria</taxon>
        <taxon>Bacillati</taxon>
        <taxon>Actinomycetota</taxon>
        <taxon>Actinomycetes</taxon>
        <taxon>Micrococcales</taxon>
        <taxon>Micrococcaceae</taxon>
        <taxon>Psychromicrobium</taxon>
    </lineage>
</organism>
<comment type="caution">
    <text evidence="1">The sequence shown here is derived from an EMBL/GenBank/DDBJ whole genome shotgun (WGS) entry which is preliminary data.</text>
</comment>
<protein>
    <submittedName>
        <fullName evidence="1">Uncharacterized protein</fullName>
    </submittedName>
</protein>
<evidence type="ECO:0000313" key="1">
    <source>
        <dbReference type="EMBL" id="NYE94001.1"/>
    </source>
</evidence>
<keyword evidence="2" id="KW-1185">Reference proteome</keyword>
<proteinExistence type="predicted"/>
<dbReference type="EMBL" id="JACBYQ010000001">
    <property type="protein sequence ID" value="NYE94001.1"/>
    <property type="molecule type" value="Genomic_DNA"/>
</dbReference>
<dbReference type="AlphaFoldDB" id="A0A7Y9LR06"/>
<evidence type="ECO:0000313" key="2">
    <source>
        <dbReference type="Proteomes" id="UP000521748"/>
    </source>
</evidence>
<gene>
    <name evidence="1" type="ORF">FHU41_000222</name>
</gene>
<accession>A0A7Y9LR06</accession>
<dbReference type="RefSeq" id="WP_179387824.1">
    <property type="nucleotide sequence ID" value="NZ_JACBYQ010000001.1"/>
</dbReference>